<accession>A0A1F6E6C4</accession>
<dbReference type="Gene3D" id="2.70.98.40">
    <property type="entry name" value="Glycoside hydrolase, family 65, N-terminal domain"/>
    <property type="match status" value="1"/>
</dbReference>
<proteinExistence type="predicted"/>
<dbReference type="InterPro" id="IPR011613">
    <property type="entry name" value="GH15-like"/>
</dbReference>
<dbReference type="PANTHER" id="PTHR31616:SF13">
    <property type="entry name" value="GLUCAN 1,4-ALPHA-GLUCOSIDASE"/>
    <property type="match status" value="1"/>
</dbReference>
<dbReference type="InterPro" id="IPR008928">
    <property type="entry name" value="6-hairpin_glycosidase_sf"/>
</dbReference>
<evidence type="ECO:0000313" key="2">
    <source>
        <dbReference type="EMBL" id="OGG69100.1"/>
    </source>
</evidence>
<dbReference type="GO" id="GO:0005975">
    <property type="term" value="P:carbohydrate metabolic process"/>
    <property type="evidence" value="ECO:0007669"/>
    <property type="project" value="InterPro"/>
</dbReference>
<dbReference type="Gene3D" id="1.50.10.10">
    <property type="match status" value="1"/>
</dbReference>
<comment type="caution">
    <text evidence="2">The sequence shown here is derived from an EMBL/GenBank/DDBJ whole genome shotgun (WGS) entry which is preliminary data.</text>
</comment>
<dbReference type="Proteomes" id="UP000176914">
    <property type="component" value="Unassembled WGS sequence"/>
</dbReference>
<evidence type="ECO:0000313" key="3">
    <source>
        <dbReference type="Proteomes" id="UP000176914"/>
    </source>
</evidence>
<protein>
    <recommendedName>
        <fullName evidence="1">GH15-like domain-containing protein</fullName>
    </recommendedName>
</protein>
<sequence length="654" mass="74178">MARSLVLSNGSLCVTLDEKAQVRDVYFPHVGLEDHVRGHYIHRVGVWVDGQLSWFSEDSDWQIEVGSEGEALASSIVARHTGLQVELVFKDIVYNEKPVFLRRVTIINKASRNRDIRLYFAHQFEIYKSHGSDTAYFDPVSHSLIHYKGQRVFLIGALLDSVPFDDYATGRANFQGKEGSHKDAEDGALSKNPIEHGPADSVMGLYGTYAPQQSRTVHYWMCAARSIPEALELKEYVNTKSPEHMVKTATNFWHAWVNANEVNFDSLSPEHIALFKRSLMFSRAHVDIGGGIIASVDSDMLQYGLDTYSYVWPRDSAYVALALDRAGDTNVAKRFFEFCREVITEEGYFMHKYLPDKSLGSSWHPWIQNGVFQLPIQEDETALVIYALREHYRRSHDLEFLEDMFNPLVEKAANFMVRYRDPETKLPEPSYDLWERKRGVSTFTASTVYGALVAASELSAILGKDSHEANYKKAAEEVREAILKYLWDDKAGIFINMLGKNENGVTRDTTLDVSSAFGVFSFGVLPPDDERLKRAFENTVRILSHGIGCGGIARFQGDDYYRIDTVSPGNPWFITTLWYAEYLIARAKTETDFVRIRDIFSWVVRHAQPSGALSEQLNPQTGTQVCAAPLTWSHATYVIAVLKYLDKVAEFTKK</sequence>
<dbReference type="InterPro" id="IPR012341">
    <property type="entry name" value="6hp_glycosidase-like_sf"/>
</dbReference>
<gene>
    <name evidence="2" type="ORF">A3C20_00580</name>
</gene>
<dbReference type="PANTHER" id="PTHR31616">
    <property type="entry name" value="TREHALASE"/>
    <property type="match status" value="1"/>
</dbReference>
<organism evidence="2 3">
    <name type="scientific">Candidatus Kaiserbacteria bacterium RIFCSPHIGHO2_02_FULL_55_25</name>
    <dbReference type="NCBI Taxonomy" id="1798498"/>
    <lineage>
        <taxon>Bacteria</taxon>
        <taxon>Candidatus Kaiseribacteriota</taxon>
    </lineage>
</organism>
<feature type="domain" description="GH15-like" evidence="1">
    <location>
        <begin position="376"/>
        <end position="641"/>
    </location>
</feature>
<dbReference type="AlphaFoldDB" id="A0A1F6E6C4"/>
<dbReference type="EMBL" id="MFLL01000020">
    <property type="protein sequence ID" value="OGG69100.1"/>
    <property type="molecule type" value="Genomic_DNA"/>
</dbReference>
<reference evidence="2 3" key="1">
    <citation type="journal article" date="2016" name="Nat. Commun.">
        <title>Thousands of microbial genomes shed light on interconnected biogeochemical processes in an aquifer system.</title>
        <authorList>
            <person name="Anantharaman K."/>
            <person name="Brown C.T."/>
            <person name="Hug L.A."/>
            <person name="Sharon I."/>
            <person name="Castelle C.J."/>
            <person name="Probst A.J."/>
            <person name="Thomas B.C."/>
            <person name="Singh A."/>
            <person name="Wilkins M.J."/>
            <person name="Karaoz U."/>
            <person name="Brodie E.L."/>
            <person name="Williams K.H."/>
            <person name="Hubbard S.S."/>
            <person name="Banfield J.F."/>
        </authorList>
    </citation>
    <scope>NUCLEOTIDE SEQUENCE [LARGE SCALE GENOMIC DNA]</scope>
</reference>
<name>A0A1F6E6C4_9BACT</name>
<dbReference type="Pfam" id="PF00723">
    <property type="entry name" value="Glyco_hydro_15"/>
    <property type="match status" value="1"/>
</dbReference>
<dbReference type="SUPFAM" id="SSF48208">
    <property type="entry name" value="Six-hairpin glycosidases"/>
    <property type="match status" value="1"/>
</dbReference>
<dbReference type="GO" id="GO:0004553">
    <property type="term" value="F:hydrolase activity, hydrolyzing O-glycosyl compounds"/>
    <property type="evidence" value="ECO:0007669"/>
    <property type="project" value="TreeGrafter"/>
</dbReference>
<dbReference type="InterPro" id="IPR037018">
    <property type="entry name" value="GH65_N"/>
</dbReference>
<evidence type="ECO:0000259" key="1">
    <source>
        <dbReference type="Pfam" id="PF00723"/>
    </source>
</evidence>